<proteinExistence type="predicted"/>
<feature type="domain" description="SGNH hydrolase-type esterase" evidence="2">
    <location>
        <begin position="96"/>
        <end position="287"/>
    </location>
</feature>
<keyword evidence="4" id="KW-1185">Reference proteome</keyword>
<dbReference type="GO" id="GO:0016787">
    <property type="term" value="F:hydrolase activity"/>
    <property type="evidence" value="ECO:0007669"/>
    <property type="project" value="UniProtKB-KW"/>
</dbReference>
<accession>A0ABV9DH50</accession>
<dbReference type="InterPro" id="IPR013830">
    <property type="entry name" value="SGNH_hydro"/>
</dbReference>
<evidence type="ECO:0000256" key="1">
    <source>
        <dbReference type="SAM" id="MobiDB-lite"/>
    </source>
</evidence>
<dbReference type="InterPro" id="IPR051532">
    <property type="entry name" value="Ester_Hydrolysis_Enzymes"/>
</dbReference>
<gene>
    <name evidence="3" type="ORF">ACFO3D_08060</name>
</gene>
<dbReference type="Gene3D" id="3.40.50.1110">
    <property type="entry name" value="SGNH hydrolase"/>
    <property type="match status" value="1"/>
</dbReference>
<sequence>MQKRYNFIILGILLIGLIAGAIWALSQENEHTVEPKDRQEKEEQEKSEPEEEEKDRQTDAEKEAEEEPISELGEIISEAVQQTIDLFTNKETHVVAIGDSLTQGVGDQVVEGGYVSILDKAINQEDNKLVTFENYGKRGIRSDQLLERLHKPEIAQSVRQADIVLITIGANDIMKVVKENFTDLSLKDFSGERTDYKDRLKAIIDRIDELNSGAEIYLLGFYNPFEKYFKDLKELGIIVENWNKVGQTLAEEYEDVTYIPTEDLFDDPNTDLFSEDNFHPNHLGYQRMAQRVLEYITE</sequence>
<reference evidence="4" key="1">
    <citation type="journal article" date="2019" name="Int. J. Syst. Evol. Microbiol.">
        <title>The Global Catalogue of Microorganisms (GCM) 10K type strain sequencing project: providing services to taxonomists for standard genome sequencing and annotation.</title>
        <authorList>
            <consortium name="The Broad Institute Genomics Platform"/>
            <consortium name="The Broad Institute Genome Sequencing Center for Infectious Disease"/>
            <person name="Wu L."/>
            <person name="Ma J."/>
        </authorList>
    </citation>
    <scope>NUCLEOTIDE SEQUENCE [LARGE SCALE GENOMIC DNA]</scope>
    <source>
        <strain evidence="4">CGMCC 4.7426</strain>
    </source>
</reference>
<organism evidence="3 4">
    <name type="scientific">Virgibacillus kekensis</name>
    <dbReference type="NCBI Taxonomy" id="202261"/>
    <lineage>
        <taxon>Bacteria</taxon>
        <taxon>Bacillati</taxon>
        <taxon>Bacillota</taxon>
        <taxon>Bacilli</taxon>
        <taxon>Bacillales</taxon>
        <taxon>Bacillaceae</taxon>
        <taxon>Virgibacillus</taxon>
    </lineage>
</organism>
<name>A0ABV9DH50_9BACI</name>
<keyword evidence="3" id="KW-0378">Hydrolase</keyword>
<evidence type="ECO:0000313" key="4">
    <source>
        <dbReference type="Proteomes" id="UP001595989"/>
    </source>
</evidence>
<evidence type="ECO:0000259" key="2">
    <source>
        <dbReference type="Pfam" id="PF13472"/>
    </source>
</evidence>
<feature type="compositionally biased region" description="Basic and acidic residues" evidence="1">
    <location>
        <begin position="30"/>
        <end position="47"/>
    </location>
</feature>
<dbReference type="PANTHER" id="PTHR30383">
    <property type="entry name" value="THIOESTERASE 1/PROTEASE 1/LYSOPHOSPHOLIPASE L1"/>
    <property type="match status" value="1"/>
</dbReference>
<dbReference type="RefSeq" id="WP_390294594.1">
    <property type="nucleotide sequence ID" value="NZ_JBHSFU010000004.1"/>
</dbReference>
<evidence type="ECO:0000313" key="3">
    <source>
        <dbReference type="EMBL" id="MFC4558164.1"/>
    </source>
</evidence>
<dbReference type="PANTHER" id="PTHR30383:SF27">
    <property type="entry name" value="SPORE GERMINATION LIPASE LIPC"/>
    <property type="match status" value="1"/>
</dbReference>
<protein>
    <submittedName>
        <fullName evidence="3">SGNH/GDSL hydrolase family protein</fullName>
    </submittedName>
</protein>
<dbReference type="EMBL" id="JBHSFU010000004">
    <property type="protein sequence ID" value="MFC4558164.1"/>
    <property type="molecule type" value="Genomic_DNA"/>
</dbReference>
<dbReference type="SUPFAM" id="SSF52266">
    <property type="entry name" value="SGNH hydrolase"/>
    <property type="match status" value="1"/>
</dbReference>
<dbReference type="CDD" id="cd04506">
    <property type="entry name" value="SGNH_hydrolase_YpmR_like"/>
    <property type="match status" value="1"/>
</dbReference>
<dbReference type="Pfam" id="PF13472">
    <property type="entry name" value="Lipase_GDSL_2"/>
    <property type="match status" value="1"/>
</dbReference>
<dbReference type="Proteomes" id="UP001595989">
    <property type="component" value="Unassembled WGS sequence"/>
</dbReference>
<feature type="region of interest" description="Disordered" evidence="1">
    <location>
        <begin position="30"/>
        <end position="72"/>
    </location>
</feature>
<dbReference type="InterPro" id="IPR036514">
    <property type="entry name" value="SGNH_hydro_sf"/>
</dbReference>
<comment type="caution">
    <text evidence="3">The sequence shown here is derived from an EMBL/GenBank/DDBJ whole genome shotgun (WGS) entry which is preliminary data.</text>
</comment>